<comment type="caution">
    <text evidence="3">The sequence shown here is derived from an EMBL/GenBank/DDBJ whole genome shotgun (WGS) entry which is preliminary data.</text>
</comment>
<evidence type="ECO:0000313" key="4">
    <source>
        <dbReference type="Proteomes" id="UP001157133"/>
    </source>
</evidence>
<dbReference type="PANTHER" id="PTHR30383:SF24">
    <property type="entry name" value="THIOESTERASE 1_PROTEASE 1_LYSOPHOSPHOLIPASE L1"/>
    <property type="match status" value="1"/>
</dbReference>
<reference evidence="3 4" key="1">
    <citation type="submission" date="2023-03" db="EMBL/GenBank/DDBJ databases">
        <title>Draft genome sequence of Thalassotalea eurytherma JCM 18482T.</title>
        <authorList>
            <person name="Sawabe T."/>
        </authorList>
    </citation>
    <scope>NUCLEOTIDE SEQUENCE [LARGE SCALE GENOMIC DNA]</scope>
    <source>
        <strain evidence="3 4">JCM 18482</strain>
    </source>
</reference>
<feature type="domain" description="SGNH hydrolase-type esterase" evidence="2">
    <location>
        <begin position="29"/>
        <end position="190"/>
    </location>
</feature>
<dbReference type="Gene3D" id="3.40.50.1110">
    <property type="entry name" value="SGNH hydrolase"/>
    <property type="match status" value="1"/>
</dbReference>
<name>A0ABQ6H367_9GAMM</name>
<sequence>MIKKAFLVINFLLLCLLSSHTQASTSILLLGDSLSASYGMQQNEGWVHLLNQTFEAENKGYNIVNASISGETTGGGLSRFPGILSKEKFDYLIIELGGNDGLRGFPPATIKHNLLQIIDMAKQENITVYLMEIQIPPNYGPRYSKMFTDVFATVAKESKITLLPFFMTEVAINPELMQNDGIHPNKKAQAIIADNMKQVIETNIPNTAS</sequence>
<dbReference type="PANTHER" id="PTHR30383">
    <property type="entry name" value="THIOESTERASE 1/PROTEASE 1/LYSOPHOSPHOLIPASE L1"/>
    <property type="match status" value="1"/>
</dbReference>
<keyword evidence="4" id="KW-1185">Reference proteome</keyword>
<keyword evidence="1" id="KW-0732">Signal</keyword>
<feature type="signal peptide" evidence="1">
    <location>
        <begin position="1"/>
        <end position="23"/>
    </location>
</feature>
<dbReference type="InterPro" id="IPR051532">
    <property type="entry name" value="Ester_Hydrolysis_Enzymes"/>
</dbReference>
<dbReference type="Pfam" id="PF13472">
    <property type="entry name" value="Lipase_GDSL_2"/>
    <property type="match status" value="1"/>
</dbReference>
<organism evidence="3 4">
    <name type="scientific">Thalassotalea eurytherma</name>
    <dbReference type="NCBI Taxonomy" id="1144278"/>
    <lineage>
        <taxon>Bacteria</taxon>
        <taxon>Pseudomonadati</taxon>
        <taxon>Pseudomonadota</taxon>
        <taxon>Gammaproteobacteria</taxon>
        <taxon>Alteromonadales</taxon>
        <taxon>Colwelliaceae</taxon>
        <taxon>Thalassotalea</taxon>
    </lineage>
</organism>
<dbReference type="EMBL" id="BSSU01000006">
    <property type="protein sequence ID" value="GLX81964.1"/>
    <property type="molecule type" value="Genomic_DNA"/>
</dbReference>
<dbReference type="InterPro" id="IPR013830">
    <property type="entry name" value="SGNH_hydro"/>
</dbReference>
<dbReference type="Proteomes" id="UP001157133">
    <property type="component" value="Unassembled WGS sequence"/>
</dbReference>
<accession>A0ABQ6H367</accession>
<evidence type="ECO:0000313" key="3">
    <source>
        <dbReference type="EMBL" id="GLX81964.1"/>
    </source>
</evidence>
<evidence type="ECO:0000259" key="2">
    <source>
        <dbReference type="Pfam" id="PF13472"/>
    </source>
</evidence>
<dbReference type="InterPro" id="IPR036514">
    <property type="entry name" value="SGNH_hydro_sf"/>
</dbReference>
<protein>
    <submittedName>
        <fullName evidence="3">Arylesterase</fullName>
    </submittedName>
</protein>
<gene>
    <name evidence="3" type="primary">tesA</name>
    <name evidence="3" type="ORF">theurythT_14160</name>
</gene>
<feature type="chain" id="PRO_5045316311" evidence="1">
    <location>
        <begin position="24"/>
        <end position="209"/>
    </location>
</feature>
<dbReference type="SUPFAM" id="SSF52266">
    <property type="entry name" value="SGNH hydrolase"/>
    <property type="match status" value="1"/>
</dbReference>
<dbReference type="CDD" id="cd01822">
    <property type="entry name" value="Lysophospholipase_L1_like"/>
    <property type="match status" value="1"/>
</dbReference>
<proteinExistence type="predicted"/>
<evidence type="ECO:0000256" key="1">
    <source>
        <dbReference type="SAM" id="SignalP"/>
    </source>
</evidence>
<dbReference type="RefSeq" id="WP_284207309.1">
    <property type="nucleotide sequence ID" value="NZ_BSSU01000006.1"/>
</dbReference>